<dbReference type="Gramene" id="mRNA:HanXRQr2_Chr13g0598771">
    <property type="protein sequence ID" value="mRNA:HanXRQr2_Chr13g0598771"/>
    <property type="gene ID" value="HanXRQr2_Chr13g0598771"/>
</dbReference>
<keyword evidence="3" id="KW-0732">Signal</keyword>
<feature type="chain" id="PRO_5041059908" description="Myosin heavy chain-related protein" evidence="3">
    <location>
        <begin position="25"/>
        <end position="440"/>
    </location>
</feature>
<dbReference type="EMBL" id="MNCJ02000328">
    <property type="protein sequence ID" value="KAF5774304.1"/>
    <property type="molecule type" value="Genomic_DNA"/>
</dbReference>
<dbReference type="Gene3D" id="1.10.287.1490">
    <property type="match status" value="1"/>
</dbReference>
<dbReference type="EMBL" id="CM007902">
    <property type="protein sequence ID" value="OTG02323.1"/>
    <property type="molecule type" value="Genomic_DNA"/>
</dbReference>
<keyword evidence="2" id="KW-0812">Transmembrane</keyword>
<evidence type="ECO:0000256" key="3">
    <source>
        <dbReference type="SAM" id="SignalP"/>
    </source>
</evidence>
<dbReference type="FunCoup" id="A0A251SUV1">
    <property type="interactions" value="4842"/>
</dbReference>
<organism evidence="5 6">
    <name type="scientific">Helianthus annuus</name>
    <name type="common">Common sunflower</name>
    <dbReference type="NCBI Taxonomy" id="4232"/>
    <lineage>
        <taxon>Eukaryota</taxon>
        <taxon>Viridiplantae</taxon>
        <taxon>Streptophyta</taxon>
        <taxon>Embryophyta</taxon>
        <taxon>Tracheophyta</taxon>
        <taxon>Spermatophyta</taxon>
        <taxon>Magnoliopsida</taxon>
        <taxon>eudicotyledons</taxon>
        <taxon>Gunneridae</taxon>
        <taxon>Pentapetalae</taxon>
        <taxon>asterids</taxon>
        <taxon>campanulids</taxon>
        <taxon>Asterales</taxon>
        <taxon>Asteraceae</taxon>
        <taxon>Asteroideae</taxon>
        <taxon>Heliantheae alliance</taxon>
        <taxon>Heliantheae</taxon>
        <taxon>Helianthus</taxon>
    </lineage>
</organism>
<reference evidence="5" key="2">
    <citation type="submission" date="2017-02" db="EMBL/GenBank/DDBJ databases">
        <title>Sunflower complete genome.</title>
        <authorList>
            <person name="Langlade N."/>
            <person name="Munos S."/>
        </authorList>
    </citation>
    <scope>NUCLEOTIDE SEQUENCE [LARGE SCALE GENOMIC DNA]</scope>
    <source>
        <tissue evidence="5">Leaves</tissue>
    </source>
</reference>
<sequence length="440" mass="49819">MAISNLHIILHSFLFALILTQITAHVTGDGVSPGSGESESFPTEFDKLSAKIQSLESLVDKKSEESRTKDEIITEKEKEVVEKEKTIKEKSDSMDSLQNEVASLKVKGSTDTDEAVEKAHTRSQELEKQVEKLELDLELKAGLMQDLETRSKELEKNLLEMNPKLQNLQQTIEEQKTKLQKTERALKYAEEELTKTKNEATQKIGELTEVHSAWLPVWLVAYLSSTKSYVVARWNEHAKPVFDTFTKKAETLAEPHVDTAKSKWIPAAKEQWVIVKTNVETRVQLLTKKTKEVYARSTEALTPHVTKVKEIVNPHFQVAKKFCEPYIDQVAVATKPHLDKARDTVKPYTNKVVQVYSKFLESASKYHQQVQGTVGESLKKHVITRTLATKEFVWFIASAVLALPIFILFKALSAIFIGTAKKSTKTSKPSHTRRKAKRAH</sequence>
<dbReference type="Proteomes" id="UP000215914">
    <property type="component" value="Chromosome 13"/>
</dbReference>
<name>A0A251SUV1_HELAN</name>
<keyword evidence="6" id="KW-1185">Reference proteome</keyword>
<evidence type="ECO:0000256" key="1">
    <source>
        <dbReference type="SAM" id="Coils"/>
    </source>
</evidence>
<reference evidence="4 6" key="1">
    <citation type="journal article" date="2017" name="Nature">
        <title>The sunflower genome provides insights into oil metabolism, flowering and Asterid evolution.</title>
        <authorList>
            <person name="Badouin H."/>
            <person name="Gouzy J."/>
            <person name="Grassa C.J."/>
            <person name="Murat F."/>
            <person name="Staton S.E."/>
            <person name="Cottret L."/>
            <person name="Lelandais-Briere C."/>
            <person name="Owens G.L."/>
            <person name="Carrere S."/>
            <person name="Mayjonade B."/>
            <person name="Legrand L."/>
            <person name="Gill N."/>
            <person name="Kane N.C."/>
            <person name="Bowers J.E."/>
            <person name="Hubner S."/>
            <person name="Bellec A."/>
            <person name="Berard A."/>
            <person name="Berges H."/>
            <person name="Blanchet N."/>
            <person name="Boniface M.C."/>
            <person name="Brunel D."/>
            <person name="Catrice O."/>
            <person name="Chaidir N."/>
            <person name="Claudel C."/>
            <person name="Donnadieu C."/>
            <person name="Faraut T."/>
            <person name="Fievet G."/>
            <person name="Helmstetter N."/>
            <person name="King M."/>
            <person name="Knapp S.J."/>
            <person name="Lai Z."/>
            <person name="Le Paslier M.C."/>
            <person name="Lippi Y."/>
            <person name="Lorenzon L."/>
            <person name="Mandel J.R."/>
            <person name="Marage G."/>
            <person name="Marchand G."/>
            <person name="Marquand E."/>
            <person name="Bret-Mestries E."/>
            <person name="Morien E."/>
            <person name="Nambeesan S."/>
            <person name="Nguyen T."/>
            <person name="Pegot-Espagnet P."/>
            <person name="Pouilly N."/>
            <person name="Raftis F."/>
            <person name="Sallet E."/>
            <person name="Schiex T."/>
            <person name="Thomas J."/>
            <person name="Vandecasteele C."/>
            <person name="Vares D."/>
            <person name="Vear F."/>
            <person name="Vautrin S."/>
            <person name="Crespi M."/>
            <person name="Mangin B."/>
            <person name="Burke J.M."/>
            <person name="Salse J."/>
            <person name="Munos S."/>
            <person name="Vincourt P."/>
            <person name="Rieseberg L.H."/>
            <person name="Langlade N.B."/>
        </authorList>
    </citation>
    <scope>NUCLEOTIDE SEQUENCE [LARGE SCALE GENOMIC DNA]</scope>
    <source>
        <strain evidence="6">cv. SF193</strain>
        <tissue evidence="4">Leaves</tissue>
    </source>
</reference>
<proteinExistence type="predicted"/>
<evidence type="ECO:0000313" key="4">
    <source>
        <dbReference type="EMBL" id="KAF5774304.1"/>
    </source>
</evidence>
<evidence type="ECO:0000313" key="5">
    <source>
        <dbReference type="EMBL" id="OTG02323.1"/>
    </source>
</evidence>
<dbReference type="STRING" id="4232.A0A251SUV1"/>
<keyword evidence="2" id="KW-0472">Membrane</keyword>
<dbReference type="InParanoid" id="A0A251SUV1"/>
<evidence type="ECO:0000256" key="2">
    <source>
        <dbReference type="SAM" id="Phobius"/>
    </source>
</evidence>
<dbReference type="SUPFAM" id="SSF58113">
    <property type="entry name" value="Apolipoprotein A-I"/>
    <property type="match status" value="1"/>
</dbReference>
<dbReference type="Gene3D" id="1.20.5.1230">
    <property type="entry name" value="Apolipoprotein A-I"/>
    <property type="match status" value="1"/>
</dbReference>
<dbReference type="OrthoDB" id="2017695at2759"/>
<dbReference type="PANTHER" id="PTHR34360">
    <property type="entry name" value="OS08G0519400 PROTEIN"/>
    <property type="match status" value="1"/>
</dbReference>
<gene>
    <name evidence="5" type="ORF">HannXRQ_Chr13g0411771</name>
    <name evidence="4" type="ORF">HanXRQr2_Chr13g0598771</name>
</gene>
<keyword evidence="2" id="KW-1133">Transmembrane helix</keyword>
<accession>A0A251SUV1</accession>
<feature type="transmembrane region" description="Helical" evidence="2">
    <location>
        <begin position="392"/>
        <end position="418"/>
    </location>
</feature>
<feature type="signal peptide" evidence="3">
    <location>
        <begin position="1"/>
        <end position="24"/>
    </location>
</feature>
<dbReference type="AlphaFoldDB" id="A0A251SUV1"/>
<evidence type="ECO:0008006" key="7">
    <source>
        <dbReference type="Google" id="ProtNLM"/>
    </source>
</evidence>
<keyword evidence="1" id="KW-0175">Coiled coil</keyword>
<protein>
    <recommendedName>
        <fullName evidence="7">Myosin heavy chain-related protein</fullName>
    </recommendedName>
</protein>
<reference evidence="4" key="3">
    <citation type="submission" date="2020-06" db="EMBL/GenBank/DDBJ databases">
        <title>Helianthus annuus Genome sequencing and assembly Release 2.</title>
        <authorList>
            <person name="Gouzy J."/>
            <person name="Langlade N."/>
            <person name="Munos S."/>
        </authorList>
    </citation>
    <scope>NUCLEOTIDE SEQUENCE</scope>
    <source>
        <tissue evidence="4">Leaves</tissue>
    </source>
</reference>
<evidence type="ECO:0000313" key="6">
    <source>
        <dbReference type="Proteomes" id="UP000215914"/>
    </source>
</evidence>
<dbReference type="OMA" id="WIPAMHE"/>
<feature type="coiled-coil region" evidence="1">
    <location>
        <begin position="45"/>
        <end position="210"/>
    </location>
</feature>
<dbReference type="PANTHER" id="PTHR34360:SF1">
    <property type="entry name" value="OS08G0519400 PROTEIN"/>
    <property type="match status" value="1"/>
</dbReference>